<name>A0A9Q0D5V3_9TELE</name>
<evidence type="ECO:0000256" key="10">
    <source>
        <dbReference type="SAM" id="SignalP"/>
    </source>
</evidence>
<comment type="function">
    <text evidence="1">Could coordinate an aspect of bone turnover.</text>
</comment>
<keyword evidence="7 10" id="KW-0732">Signal</keyword>
<keyword evidence="12" id="KW-1185">Reference proteome</keyword>
<keyword evidence="8" id="KW-1015">Disulfide bond</keyword>
<evidence type="ECO:0000313" key="12">
    <source>
        <dbReference type="Proteomes" id="UP001148018"/>
    </source>
</evidence>
<feature type="signal peptide" evidence="10">
    <location>
        <begin position="1"/>
        <end position="18"/>
    </location>
</feature>
<keyword evidence="5" id="KW-0964">Secreted</keyword>
<evidence type="ECO:0000256" key="8">
    <source>
        <dbReference type="ARBA" id="ARBA00023157"/>
    </source>
</evidence>
<sequence>MKWCVLFLALLQSLGCFCFPAPKTSPIVTKGLEAALSHFNTRLAGTHLHRAITASLTKVIPIGLNNYDLLYTFVTKETMCLKSSGQDAQTCALNPMLFLVSGGH</sequence>
<evidence type="ECO:0000256" key="9">
    <source>
        <dbReference type="ARBA" id="ARBA00029627"/>
    </source>
</evidence>
<feature type="chain" id="PRO_5040320804" description="Secreted phosphoprotein 24" evidence="10">
    <location>
        <begin position="19"/>
        <end position="104"/>
    </location>
</feature>
<evidence type="ECO:0000313" key="11">
    <source>
        <dbReference type="EMBL" id="KAJ3581060.1"/>
    </source>
</evidence>
<evidence type="ECO:0000256" key="3">
    <source>
        <dbReference type="ARBA" id="ARBA00008576"/>
    </source>
</evidence>
<evidence type="ECO:0000256" key="4">
    <source>
        <dbReference type="ARBA" id="ARBA00020365"/>
    </source>
</evidence>
<comment type="caution">
    <text evidence="11">The sequence shown here is derived from an EMBL/GenBank/DDBJ whole genome shotgun (WGS) entry which is preliminary data.</text>
</comment>
<dbReference type="InterPro" id="IPR046350">
    <property type="entry name" value="Cystatin_sf"/>
</dbReference>
<reference evidence="11" key="1">
    <citation type="submission" date="2022-07" db="EMBL/GenBank/DDBJ databases">
        <title>Chromosome-level genome of Muraenolepis orangiensis.</title>
        <authorList>
            <person name="Kim J."/>
        </authorList>
    </citation>
    <scope>NUCLEOTIDE SEQUENCE</scope>
    <source>
        <strain evidence="11">KU_S4_2022</strain>
        <tissue evidence="11">Muscle</tissue>
    </source>
</reference>
<evidence type="ECO:0000256" key="6">
    <source>
        <dbReference type="ARBA" id="ARBA00022553"/>
    </source>
</evidence>
<dbReference type="InterPro" id="IPR010892">
    <property type="entry name" value="Spp-24"/>
</dbReference>
<comment type="similarity">
    <text evidence="3">Belongs to the SPP2 family.</text>
</comment>
<dbReference type="SUPFAM" id="SSF54403">
    <property type="entry name" value="Cystatin/monellin"/>
    <property type="match status" value="1"/>
</dbReference>
<evidence type="ECO:0000256" key="7">
    <source>
        <dbReference type="ARBA" id="ARBA00022729"/>
    </source>
</evidence>
<evidence type="ECO:0000256" key="1">
    <source>
        <dbReference type="ARBA" id="ARBA00002371"/>
    </source>
</evidence>
<dbReference type="OrthoDB" id="9944258at2759"/>
<dbReference type="PANTHER" id="PTHR15444:SF4">
    <property type="entry name" value="SECRETED PHOSPHOPROTEIN 24"/>
    <property type="match status" value="1"/>
</dbReference>
<proteinExistence type="inferred from homology"/>
<accession>A0A9Q0D5V3</accession>
<dbReference type="PANTHER" id="PTHR15444">
    <property type="entry name" value="SECRETED PHOSPHOPROTEIN 24"/>
    <property type="match status" value="1"/>
</dbReference>
<dbReference type="AlphaFoldDB" id="A0A9Q0D5V3"/>
<dbReference type="Proteomes" id="UP001148018">
    <property type="component" value="Unassembled WGS sequence"/>
</dbReference>
<evidence type="ECO:0000256" key="5">
    <source>
        <dbReference type="ARBA" id="ARBA00022525"/>
    </source>
</evidence>
<gene>
    <name evidence="11" type="ORF">NHX12_017094</name>
</gene>
<comment type="subcellular location">
    <subcellularLocation>
        <location evidence="2">Secreted</location>
    </subcellularLocation>
</comment>
<organism evidence="11 12">
    <name type="scientific">Muraenolepis orangiensis</name>
    <name type="common">Patagonian moray cod</name>
    <dbReference type="NCBI Taxonomy" id="630683"/>
    <lineage>
        <taxon>Eukaryota</taxon>
        <taxon>Metazoa</taxon>
        <taxon>Chordata</taxon>
        <taxon>Craniata</taxon>
        <taxon>Vertebrata</taxon>
        <taxon>Euteleostomi</taxon>
        <taxon>Actinopterygii</taxon>
        <taxon>Neopterygii</taxon>
        <taxon>Teleostei</taxon>
        <taxon>Neoteleostei</taxon>
        <taxon>Acanthomorphata</taxon>
        <taxon>Zeiogadaria</taxon>
        <taxon>Gadariae</taxon>
        <taxon>Gadiformes</taxon>
        <taxon>Muraenolepidoidei</taxon>
        <taxon>Muraenolepididae</taxon>
        <taxon>Muraenolepis</taxon>
    </lineage>
</organism>
<dbReference type="EMBL" id="JANIIK010003861">
    <property type="protein sequence ID" value="KAJ3581060.1"/>
    <property type="molecule type" value="Genomic_DNA"/>
</dbReference>
<dbReference type="GO" id="GO:0046849">
    <property type="term" value="P:bone remodeling"/>
    <property type="evidence" value="ECO:0007669"/>
    <property type="project" value="InterPro"/>
</dbReference>
<keyword evidence="6" id="KW-0597">Phosphoprotein</keyword>
<evidence type="ECO:0000256" key="2">
    <source>
        <dbReference type="ARBA" id="ARBA00004613"/>
    </source>
</evidence>
<protein>
    <recommendedName>
        <fullName evidence="4">Secreted phosphoprotein 24</fullName>
    </recommendedName>
    <alternativeName>
        <fullName evidence="9">Secreted phosphoprotein 2</fullName>
    </alternativeName>
</protein>
<dbReference type="GO" id="GO:0005576">
    <property type="term" value="C:extracellular region"/>
    <property type="evidence" value="ECO:0007669"/>
    <property type="project" value="UniProtKB-SubCell"/>
</dbReference>